<dbReference type="GO" id="GO:0019432">
    <property type="term" value="P:triglyceride biosynthetic process"/>
    <property type="evidence" value="ECO:0007669"/>
    <property type="project" value="UniProtKB-UniPathway"/>
</dbReference>
<dbReference type="InterPro" id="IPR014292">
    <property type="entry name" value="Acyl_transf_WS/DGAT"/>
</dbReference>
<keyword evidence="5 11" id="KW-0444">Lipid biosynthesis</keyword>
<dbReference type="eggNOG" id="COG1020">
    <property type="taxonomic scope" value="Bacteria"/>
</dbReference>
<dbReference type="RefSeq" id="WP_014814761.1">
    <property type="nucleotide sequence ID" value="NC_018027.1"/>
</dbReference>
<evidence type="ECO:0000256" key="2">
    <source>
        <dbReference type="ARBA" id="ARBA00005189"/>
    </source>
</evidence>
<dbReference type="GO" id="GO:0071731">
    <property type="term" value="P:response to nitric oxide"/>
    <property type="evidence" value="ECO:0007669"/>
    <property type="project" value="TreeGrafter"/>
</dbReference>
<evidence type="ECO:0000256" key="3">
    <source>
        <dbReference type="ARBA" id="ARBA00009587"/>
    </source>
</evidence>
<keyword evidence="9 11" id="KW-0012">Acyltransferase</keyword>
<evidence type="ECO:0000256" key="1">
    <source>
        <dbReference type="ARBA" id="ARBA00004771"/>
    </source>
</evidence>
<dbReference type="UniPathway" id="UPA00282"/>
<sequence length="470" mass="51295">MVPLDPLDVAMMLAESFNPLNIGAVLIMSAPADAGPGYADELYRAQLAERRRIDPQLLRYPHRGLDTAGIWVWRHAGALDVEFHCKRERLPAGSDRDALWQRIGELHSERLAPGRPMWRSYLIDGLDDGRIAFYIKIHHSVVDGVAGLQMITDALSADPHRLDMTAFHTDRAAPGPRRRPPRRTARIPHPMSAFRAVLRAAASGAALAERVATGEISTALASLAGRTTVPPLAAPYTRFNHRLGSHRVVTGGSWPRSRIAAIQSAAGVTANDVVTAVISGALRRWLHRHHELPHRSLIAVCPITVRDPARRGTEAHGNVFGLWLCPLGTDNPDPVERLSLVHRSMAEGKQKVATRGAAASLLLAATSIAPTVLLPMVPFVPILRAGYNLPISHVAGPRTEMYWNAAHIDEIYPVSAVFDGQGLNITTCSYADRITFGYVAGREVIPDMDTLVPLTEESLAELEVALRVRV</sequence>
<keyword evidence="8 11" id="KW-0443">Lipid metabolism</keyword>
<comment type="pathway">
    <text evidence="2">Lipid metabolism.</text>
</comment>
<feature type="domain" description="O-acyltransferase WSD1 C-terminal" evidence="13">
    <location>
        <begin position="317"/>
        <end position="462"/>
    </location>
</feature>
<evidence type="ECO:0000256" key="4">
    <source>
        <dbReference type="ARBA" id="ARBA00013244"/>
    </source>
</evidence>
<evidence type="ECO:0000256" key="10">
    <source>
        <dbReference type="ARBA" id="ARBA00048109"/>
    </source>
</evidence>
<dbReference type="NCBIfam" id="TIGR02946">
    <property type="entry name" value="acyl_WS_DGAT"/>
    <property type="match status" value="1"/>
</dbReference>
<reference evidence="14 15" key="1">
    <citation type="submission" date="2012-06" db="EMBL/GenBank/DDBJ databases">
        <title>Complete sequence of chromosome of Mycobacterium chubuense NBB4.</title>
        <authorList>
            <consortium name="US DOE Joint Genome Institute"/>
            <person name="Lucas S."/>
            <person name="Han J."/>
            <person name="Lapidus A."/>
            <person name="Cheng J.-F."/>
            <person name="Goodwin L."/>
            <person name="Pitluck S."/>
            <person name="Peters L."/>
            <person name="Mikhailova N."/>
            <person name="Teshima H."/>
            <person name="Detter J.C."/>
            <person name="Han C."/>
            <person name="Tapia R."/>
            <person name="Land M."/>
            <person name="Hauser L."/>
            <person name="Kyrpides N."/>
            <person name="Ivanova N."/>
            <person name="Pagani I."/>
            <person name="Mattes T."/>
            <person name="Holmes A."/>
            <person name="Rutledge P."/>
            <person name="Paulsen I."/>
            <person name="Coleman N."/>
            <person name="Woyke T."/>
        </authorList>
    </citation>
    <scope>NUCLEOTIDE SEQUENCE [LARGE SCALE GENOMIC DNA]</scope>
    <source>
        <strain evidence="14 15">NBB4</strain>
    </source>
</reference>
<evidence type="ECO:0000256" key="8">
    <source>
        <dbReference type="ARBA" id="ARBA00023098"/>
    </source>
</evidence>
<comment type="catalytic activity">
    <reaction evidence="10 11">
        <text>an acyl-CoA + a 1,2-diacyl-sn-glycerol = a triacyl-sn-glycerol + CoA</text>
        <dbReference type="Rhea" id="RHEA:10868"/>
        <dbReference type="ChEBI" id="CHEBI:17815"/>
        <dbReference type="ChEBI" id="CHEBI:57287"/>
        <dbReference type="ChEBI" id="CHEBI:58342"/>
        <dbReference type="ChEBI" id="CHEBI:64615"/>
        <dbReference type="EC" id="2.3.1.20"/>
    </reaction>
</comment>
<dbReference type="STRING" id="710421.Mycch_1480"/>
<evidence type="ECO:0000313" key="14">
    <source>
        <dbReference type="EMBL" id="AFM16280.1"/>
    </source>
</evidence>
<evidence type="ECO:0000259" key="12">
    <source>
        <dbReference type="Pfam" id="PF03007"/>
    </source>
</evidence>
<dbReference type="GO" id="GO:0051701">
    <property type="term" value="P:biological process involved in interaction with host"/>
    <property type="evidence" value="ECO:0007669"/>
    <property type="project" value="TreeGrafter"/>
</dbReference>
<dbReference type="PATRIC" id="fig|710421.3.peg.1482"/>
<dbReference type="Pfam" id="PF06974">
    <property type="entry name" value="WS_DGAT_C"/>
    <property type="match status" value="1"/>
</dbReference>
<dbReference type="PANTHER" id="PTHR31650:SF1">
    <property type="entry name" value="WAX ESTER SYNTHASE_DIACYLGLYCEROL ACYLTRANSFERASE 4-RELATED"/>
    <property type="match status" value="1"/>
</dbReference>
<dbReference type="Proteomes" id="UP000006057">
    <property type="component" value="Chromosome"/>
</dbReference>
<dbReference type="GO" id="GO:0006071">
    <property type="term" value="P:glycerol metabolic process"/>
    <property type="evidence" value="ECO:0007669"/>
    <property type="project" value="UniProtKB-KW"/>
</dbReference>
<dbReference type="EC" id="2.3.1.20" evidence="4 11"/>
<dbReference type="Pfam" id="PF03007">
    <property type="entry name" value="WS_DGAT_cat"/>
    <property type="match status" value="1"/>
</dbReference>
<evidence type="ECO:0000256" key="7">
    <source>
        <dbReference type="ARBA" id="ARBA00022798"/>
    </source>
</evidence>
<dbReference type="GO" id="GO:0001666">
    <property type="term" value="P:response to hypoxia"/>
    <property type="evidence" value="ECO:0007669"/>
    <property type="project" value="TreeGrafter"/>
</dbReference>
<evidence type="ECO:0000313" key="15">
    <source>
        <dbReference type="Proteomes" id="UP000006057"/>
    </source>
</evidence>
<keyword evidence="7 11" id="KW-0319">Glycerol metabolism</keyword>
<dbReference type="InterPro" id="IPR009721">
    <property type="entry name" value="O-acyltransferase_WSD1_C"/>
</dbReference>
<protein>
    <recommendedName>
        <fullName evidence="4 11">Diacylglycerol O-acyltransferase</fullName>
        <ecNumber evidence="4 11">2.3.1.20</ecNumber>
    </recommendedName>
</protein>
<evidence type="ECO:0000256" key="5">
    <source>
        <dbReference type="ARBA" id="ARBA00022516"/>
    </source>
</evidence>
<dbReference type="OrthoDB" id="9810950at2"/>
<gene>
    <name evidence="14" type="ordered locus">Mycch_1480</name>
</gene>
<evidence type="ECO:0000256" key="6">
    <source>
        <dbReference type="ARBA" id="ARBA00022679"/>
    </source>
</evidence>
<dbReference type="HOGENOM" id="CLU_024186_4_1_11"/>
<dbReference type="GO" id="GO:0004144">
    <property type="term" value="F:diacylglycerol O-acyltransferase activity"/>
    <property type="evidence" value="ECO:0007669"/>
    <property type="project" value="UniProtKB-EC"/>
</dbReference>
<accession>I4BG73</accession>
<evidence type="ECO:0000256" key="9">
    <source>
        <dbReference type="ARBA" id="ARBA00023315"/>
    </source>
</evidence>
<proteinExistence type="inferred from homology"/>
<keyword evidence="15" id="KW-1185">Reference proteome</keyword>
<comment type="similarity">
    <text evidence="3 11">Belongs to the long-chain O-acyltransferase family.</text>
</comment>
<comment type="pathway">
    <text evidence="1 11">Glycerolipid metabolism; triacylglycerol biosynthesis.</text>
</comment>
<keyword evidence="6 11" id="KW-0808">Transferase</keyword>
<dbReference type="InterPro" id="IPR004255">
    <property type="entry name" value="O-acyltransferase_WSD1_N"/>
</dbReference>
<evidence type="ECO:0000259" key="13">
    <source>
        <dbReference type="Pfam" id="PF06974"/>
    </source>
</evidence>
<dbReference type="GO" id="GO:0005886">
    <property type="term" value="C:plasma membrane"/>
    <property type="evidence" value="ECO:0007669"/>
    <property type="project" value="TreeGrafter"/>
</dbReference>
<dbReference type="PANTHER" id="PTHR31650">
    <property type="entry name" value="O-ACYLTRANSFERASE (WSD1-LIKE) FAMILY PROTEIN"/>
    <property type="match status" value="1"/>
</dbReference>
<evidence type="ECO:0000256" key="11">
    <source>
        <dbReference type="RuleBase" id="RU361241"/>
    </source>
</evidence>
<dbReference type="InterPro" id="IPR045034">
    <property type="entry name" value="O-acyltransferase_WSD1-like"/>
</dbReference>
<feature type="domain" description="O-acyltransferase WSD1-like N-terminal" evidence="12">
    <location>
        <begin position="4"/>
        <end position="274"/>
    </location>
</feature>
<dbReference type="AlphaFoldDB" id="I4BG73"/>
<dbReference type="EMBL" id="CP003053">
    <property type="protein sequence ID" value="AFM16280.1"/>
    <property type="molecule type" value="Genomic_DNA"/>
</dbReference>
<name>I4BG73_MYCCN</name>
<dbReference type="KEGG" id="mcb:Mycch_1480"/>
<dbReference type="SUPFAM" id="SSF52777">
    <property type="entry name" value="CoA-dependent acyltransferases"/>
    <property type="match status" value="1"/>
</dbReference>
<organism evidence="14 15">
    <name type="scientific">Mycolicibacterium chubuense (strain NBB4)</name>
    <name type="common">Mycobacterium chubuense</name>
    <dbReference type="NCBI Taxonomy" id="710421"/>
    <lineage>
        <taxon>Bacteria</taxon>
        <taxon>Bacillati</taxon>
        <taxon>Actinomycetota</taxon>
        <taxon>Actinomycetes</taxon>
        <taxon>Mycobacteriales</taxon>
        <taxon>Mycobacteriaceae</taxon>
        <taxon>Mycolicibacterium</taxon>
    </lineage>
</organism>